<dbReference type="Gene3D" id="3.30.200.20">
    <property type="entry name" value="Phosphorylase Kinase, domain 1"/>
    <property type="match status" value="1"/>
</dbReference>
<keyword evidence="4 9" id="KW-0418">Kinase</keyword>
<dbReference type="InterPro" id="IPR050660">
    <property type="entry name" value="NEK_Ser/Thr_kinase"/>
</dbReference>
<organism evidence="9 10">
    <name type="scientific">Sphaerisporangium corydalis</name>
    <dbReference type="NCBI Taxonomy" id="1441875"/>
    <lineage>
        <taxon>Bacteria</taxon>
        <taxon>Bacillati</taxon>
        <taxon>Actinomycetota</taxon>
        <taxon>Actinomycetes</taxon>
        <taxon>Streptosporangiales</taxon>
        <taxon>Streptosporangiaceae</taxon>
        <taxon>Sphaerisporangium</taxon>
    </lineage>
</organism>
<dbReference type="Proteomes" id="UP001595891">
    <property type="component" value="Unassembled WGS sequence"/>
</dbReference>
<dbReference type="RefSeq" id="WP_262846952.1">
    <property type="nucleotide sequence ID" value="NZ_JANZYP010000054.1"/>
</dbReference>
<keyword evidence="5" id="KW-0067">ATP-binding</keyword>
<keyword evidence="7" id="KW-0472">Membrane</keyword>
<evidence type="ECO:0000256" key="6">
    <source>
        <dbReference type="SAM" id="MobiDB-lite"/>
    </source>
</evidence>
<comment type="caution">
    <text evidence="9">The sequence shown here is derived from an EMBL/GenBank/DDBJ whole genome shotgun (WGS) entry which is preliminary data.</text>
</comment>
<evidence type="ECO:0000256" key="5">
    <source>
        <dbReference type="ARBA" id="ARBA00022840"/>
    </source>
</evidence>
<evidence type="ECO:0000256" key="7">
    <source>
        <dbReference type="SAM" id="Phobius"/>
    </source>
</evidence>
<dbReference type="Gene3D" id="1.10.510.10">
    <property type="entry name" value="Transferase(Phosphotransferase) domain 1"/>
    <property type="match status" value="1"/>
</dbReference>
<dbReference type="GO" id="GO:0016301">
    <property type="term" value="F:kinase activity"/>
    <property type="evidence" value="ECO:0007669"/>
    <property type="project" value="UniProtKB-KW"/>
</dbReference>
<keyword evidence="2" id="KW-0808">Transferase</keyword>
<dbReference type="PROSITE" id="PS50011">
    <property type="entry name" value="PROTEIN_KINASE_DOM"/>
    <property type="match status" value="1"/>
</dbReference>
<dbReference type="Gene3D" id="2.120.10.30">
    <property type="entry name" value="TolB, C-terminal domain"/>
    <property type="match status" value="1"/>
</dbReference>
<evidence type="ECO:0000256" key="4">
    <source>
        <dbReference type="ARBA" id="ARBA00022777"/>
    </source>
</evidence>
<dbReference type="SUPFAM" id="SSF56112">
    <property type="entry name" value="Protein kinase-like (PK-like)"/>
    <property type="match status" value="1"/>
</dbReference>
<dbReference type="InterPro" id="IPR011042">
    <property type="entry name" value="6-blade_b-propeller_TolB-like"/>
</dbReference>
<reference evidence="10" key="1">
    <citation type="journal article" date="2019" name="Int. J. Syst. Evol. Microbiol.">
        <title>The Global Catalogue of Microorganisms (GCM) 10K type strain sequencing project: providing services to taxonomists for standard genome sequencing and annotation.</title>
        <authorList>
            <consortium name="The Broad Institute Genomics Platform"/>
            <consortium name="The Broad Institute Genome Sequencing Center for Infectious Disease"/>
            <person name="Wu L."/>
            <person name="Ma J."/>
        </authorList>
    </citation>
    <scope>NUCLEOTIDE SEQUENCE [LARGE SCALE GENOMIC DNA]</scope>
    <source>
        <strain evidence="10">CCUG 49560</strain>
    </source>
</reference>
<evidence type="ECO:0000259" key="8">
    <source>
        <dbReference type="PROSITE" id="PS50011"/>
    </source>
</evidence>
<name>A0ABV9EUA6_9ACTN</name>
<evidence type="ECO:0000256" key="1">
    <source>
        <dbReference type="ARBA" id="ARBA00012513"/>
    </source>
</evidence>
<gene>
    <name evidence="9" type="ORF">ACFO8L_36185</name>
</gene>
<keyword evidence="7" id="KW-1133">Transmembrane helix</keyword>
<evidence type="ECO:0000256" key="3">
    <source>
        <dbReference type="ARBA" id="ARBA00022741"/>
    </source>
</evidence>
<keyword evidence="3" id="KW-0547">Nucleotide-binding</keyword>
<proteinExistence type="predicted"/>
<dbReference type="SUPFAM" id="SSF50969">
    <property type="entry name" value="YVTN repeat-like/Quinoprotein amine dehydrogenase"/>
    <property type="match status" value="1"/>
</dbReference>
<evidence type="ECO:0000313" key="9">
    <source>
        <dbReference type="EMBL" id="MFC4591579.1"/>
    </source>
</evidence>
<accession>A0ABV9EUA6</accession>
<dbReference type="InterPro" id="IPR011009">
    <property type="entry name" value="Kinase-like_dom_sf"/>
</dbReference>
<dbReference type="EC" id="2.7.11.1" evidence="1"/>
<protein>
    <recommendedName>
        <fullName evidence="1">non-specific serine/threonine protein kinase</fullName>
        <ecNumber evidence="1">2.7.11.1</ecNumber>
    </recommendedName>
</protein>
<evidence type="ECO:0000256" key="2">
    <source>
        <dbReference type="ARBA" id="ARBA00022679"/>
    </source>
</evidence>
<sequence length="679" mass="71939">MPDVLPLEPGDPLNVHRHRVVGRLGASPQSIVYLVSDPHGEPAALKMFTPGPGGAAVLARVAAEAERLRQVSVVGTARITSTGMYGESPYIVSEYVKGPTLREAVDRDGPLGGPALHRLAIGTMTALASIHQADVRHHDLRPGTVILGPDGPRVIEPALARMLDTEPASATQPLGIPAHVTPEELSGAPMGPAADMFAWGTTMLFAASGRSPFDAGSMSGTMNGILRGEPDLTVLGEELRGLVGDCLSKDPASRPTSSNALLRLVGHSQILATIDPAGPASASLPLPPPPPPPPDPASRVPLPPPRPARRRGPVLALAAAAVVIAAASGGAVYALAPRTVTATTMLAAPAPAVPTPTPLPKQSVRVIEASPGAPGAADAEVRPPGVKLKVHESASDPVRLTSYFVADVKAKSYATYVRDPGRATFALAAKDNDYGDPAVSPDGRWAAVSPWFKFTSGTTDFLTIIDRATGARFTVNTVERPDSGYYVNWSPDSKRVLLTFYRFKGKKAPNPGGYVIVDVEARRSTVVRTGAEREERGFYGWAPGGKNVVVAYVHDGGRWGLRFRDLAGRVGRAIGWVGDSIGPARFSPSGRSFLTYCPRGQKAICVWDTATGDRRSTVPSRSADVLVRDWWDEDHLIVLDTRKEPAAYVVIDLRGKPVRTIAELSKKDAKVTPLRFSPR</sequence>
<dbReference type="InterPro" id="IPR000719">
    <property type="entry name" value="Prot_kinase_dom"/>
</dbReference>
<feature type="domain" description="Protein kinase" evidence="8">
    <location>
        <begin position="18"/>
        <end position="270"/>
    </location>
</feature>
<keyword evidence="7" id="KW-0812">Transmembrane</keyword>
<feature type="compositionally biased region" description="Pro residues" evidence="6">
    <location>
        <begin position="285"/>
        <end position="306"/>
    </location>
</feature>
<dbReference type="EMBL" id="JBHSFN010000034">
    <property type="protein sequence ID" value="MFC4591579.1"/>
    <property type="molecule type" value="Genomic_DNA"/>
</dbReference>
<feature type="transmembrane region" description="Helical" evidence="7">
    <location>
        <begin position="314"/>
        <end position="336"/>
    </location>
</feature>
<dbReference type="Pfam" id="PF00069">
    <property type="entry name" value="Pkinase"/>
    <property type="match status" value="1"/>
</dbReference>
<dbReference type="PANTHER" id="PTHR43671">
    <property type="entry name" value="SERINE/THREONINE-PROTEIN KINASE NEK"/>
    <property type="match status" value="1"/>
</dbReference>
<evidence type="ECO:0000313" key="10">
    <source>
        <dbReference type="Proteomes" id="UP001595891"/>
    </source>
</evidence>
<feature type="region of interest" description="Disordered" evidence="6">
    <location>
        <begin position="276"/>
        <end position="307"/>
    </location>
</feature>
<dbReference type="PANTHER" id="PTHR43671:SF13">
    <property type="entry name" value="SERINE_THREONINE-PROTEIN KINASE NEK2"/>
    <property type="match status" value="1"/>
</dbReference>
<dbReference type="InterPro" id="IPR011044">
    <property type="entry name" value="Quino_amine_DH_bsu"/>
</dbReference>
<keyword evidence="10" id="KW-1185">Reference proteome</keyword>
<dbReference type="SMART" id="SM00220">
    <property type="entry name" value="S_TKc"/>
    <property type="match status" value="1"/>
</dbReference>